<dbReference type="InterPro" id="IPR050095">
    <property type="entry name" value="ECF_ABC_transporter_ATP-bd"/>
</dbReference>
<dbReference type="EMBL" id="CP116507">
    <property type="protein sequence ID" value="WCG21998.1"/>
    <property type="molecule type" value="Genomic_DNA"/>
</dbReference>
<keyword evidence="6" id="KW-0547">Nucleotide-binding</keyword>
<evidence type="ECO:0000256" key="1">
    <source>
        <dbReference type="ARBA" id="ARBA00004202"/>
    </source>
</evidence>
<keyword evidence="4" id="KW-1003">Cell membrane</keyword>
<evidence type="ECO:0000256" key="2">
    <source>
        <dbReference type="ARBA" id="ARBA00005417"/>
    </source>
</evidence>
<evidence type="ECO:0000313" key="12">
    <source>
        <dbReference type="EMBL" id="WCG21998.1"/>
    </source>
</evidence>
<name>A0AAE9XL86_9ENTE</name>
<dbReference type="RefSeq" id="WP_272163064.1">
    <property type="nucleotide sequence ID" value="NZ_CP116507.1"/>
</dbReference>
<dbReference type="PROSITE" id="PS50893">
    <property type="entry name" value="ABC_TRANSPORTER_2"/>
    <property type="match status" value="2"/>
</dbReference>
<evidence type="ECO:0000259" key="11">
    <source>
        <dbReference type="PROSITE" id="PS50893"/>
    </source>
</evidence>
<evidence type="ECO:0000256" key="9">
    <source>
        <dbReference type="ARBA" id="ARBA00023136"/>
    </source>
</evidence>
<comment type="subcellular location">
    <subcellularLocation>
        <location evidence="1">Cell membrane</location>
        <topology evidence="1">Peripheral membrane protein</topology>
    </subcellularLocation>
</comment>
<proteinExistence type="inferred from homology"/>
<dbReference type="Gene3D" id="3.40.50.300">
    <property type="entry name" value="P-loop containing nucleotide triphosphate hydrolases"/>
    <property type="match status" value="2"/>
</dbReference>
<keyword evidence="7 12" id="KW-0067">ATP-binding</keyword>
<dbReference type="SMART" id="SM00382">
    <property type="entry name" value="AAA"/>
    <property type="match status" value="2"/>
</dbReference>
<sequence>MGISLNHVSFTYQNETIISDLSLDIQQGDCIVLCGASGCGKTTITRIINGLINELYEGTLEGERYLNDTSYNDLSFYQLPERIGSVFQNPKTQFFTLEVLSELAFPCENIGMSPDKIQSRIEDVATLFNIHDLLNREMFSLSGGEKQLVALASAYMLHPEYLVLDEPSSNLDLQTIERLTDILHRLKNVGCTLIISEHRLYYLESLADYYLYQTPARDWTLYDKPSWEDLTSDERQTLGLRTKQLPEKITLSPSIIACNDDVETLSIKQIPVRWHAKSQPLLTTQTHEFKAGTIIGIIGPNGVGKSTFSKQLAGILPCDADKISWNGNFLSDKERLRQSYLVMQDVNYQLFTETVERELTLKATRLELRDEIIESLNLGHLLKRHPMTLSGGEKQRVAIASALLSGKKVVILDEPTSGMDYQHMMQLKNALNLMKKHNLFIFIITHDIEFIEQTMNELLVLTKQGSFSSDSVIDRQTLEIWMKK</sequence>
<protein>
    <submittedName>
        <fullName evidence="12">ABC transporter ATP-binding protein</fullName>
    </submittedName>
</protein>
<evidence type="ECO:0000256" key="10">
    <source>
        <dbReference type="ARBA" id="ARBA00025157"/>
    </source>
</evidence>
<organism evidence="12 13">
    <name type="scientific">Vagococcus lutrae</name>
    <dbReference type="NCBI Taxonomy" id="81947"/>
    <lineage>
        <taxon>Bacteria</taxon>
        <taxon>Bacillati</taxon>
        <taxon>Bacillota</taxon>
        <taxon>Bacilli</taxon>
        <taxon>Lactobacillales</taxon>
        <taxon>Enterococcaceae</taxon>
        <taxon>Vagococcus</taxon>
    </lineage>
</organism>
<dbReference type="SUPFAM" id="SSF52540">
    <property type="entry name" value="P-loop containing nucleoside triphosphate hydrolases"/>
    <property type="match status" value="2"/>
</dbReference>
<dbReference type="PANTHER" id="PTHR43553:SF23">
    <property type="entry name" value="ABC TRANSPORTER ATP-BINDING COMPONENT"/>
    <property type="match status" value="1"/>
</dbReference>
<dbReference type="Pfam" id="PF00005">
    <property type="entry name" value="ABC_tran"/>
    <property type="match status" value="2"/>
</dbReference>
<feature type="domain" description="ABC transporter" evidence="11">
    <location>
        <begin position="3"/>
        <end position="240"/>
    </location>
</feature>
<dbReference type="Proteomes" id="UP001179600">
    <property type="component" value="Chromosome"/>
</dbReference>
<evidence type="ECO:0000313" key="13">
    <source>
        <dbReference type="Proteomes" id="UP001179600"/>
    </source>
</evidence>
<gene>
    <name evidence="12" type="ORF">PML95_06235</name>
</gene>
<accession>A0AAE9XL86</accession>
<evidence type="ECO:0000256" key="8">
    <source>
        <dbReference type="ARBA" id="ARBA00022967"/>
    </source>
</evidence>
<keyword evidence="5" id="KW-0677">Repeat</keyword>
<dbReference type="GO" id="GO:0042626">
    <property type="term" value="F:ATPase-coupled transmembrane transporter activity"/>
    <property type="evidence" value="ECO:0007669"/>
    <property type="project" value="TreeGrafter"/>
</dbReference>
<dbReference type="InterPro" id="IPR015856">
    <property type="entry name" value="ABC_transpr_CbiO/EcfA_su"/>
</dbReference>
<keyword evidence="8" id="KW-1278">Translocase</keyword>
<dbReference type="InterPro" id="IPR003439">
    <property type="entry name" value="ABC_transporter-like_ATP-bd"/>
</dbReference>
<dbReference type="InterPro" id="IPR017871">
    <property type="entry name" value="ABC_transporter-like_CS"/>
</dbReference>
<feature type="domain" description="ABC transporter" evidence="11">
    <location>
        <begin position="262"/>
        <end position="480"/>
    </location>
</feature>
<dbReference type="GO" id="GO:0043190">
    <property type="term" value="C:ATP-binding cassette (ABC) transporter complex"/>
    <property type="evidence" value="ECO:0007669"/>
    <property type="project" value="TreeGrafter"/>
</dbReference>
<evidence type="ECO:0000256" key="7">
    <source>
        <dbReference type="ARBA" id="ARBA00022840"/>
    </source>
</evidence>
<reference evidence="12" key="1">
    <citation type="submission" date="2023-01" db="EMBL/GenBank/DDBJ databases">
        <title>Oxazolidinone resistance genes in florfenicol resistant enterococci from beef cattle and veal calves at slaughter.</title>
        <authorList>
            <person name="Biggel M."/>
        </authorList>
    </citation>
    <scope>NUCLEOTIDE SEQUENCE</scope>
    <source>
        <strain evidence="12">K204-1</strain>
    </source>
</reference>
<dbReference type="GO" id="GO:0016887">
    <property type="term" value="F:ATP hydrolysis activity"/>
    <property type="evidence" value="ECO:0007669"/>
    <property type="project" value="InterPro"/>
</dbReference>
<dbReference type="GO" id="GO:0005524">
    <property type="term" value="F:ATP binding"/>
    <property type="evidence" value="ECO:0007669"/>
    <property type="project" value="UniProtKB-KW"/>
</dbReference>
<comment type="function">
    <text evidence="10">Probably part of an ABC transporter complex. Responsible for energy coupling to the transport system.</text>
</comment>
<keyword evidence="9" id="KW-0472">Membrane</keyword>
<dbReference type="PROSITE" id="PS00211">
    <property type="entry name" value="ABC_TRANSPORTER_1"/>
    <property type="match status" value="2"/>
</dbReference>
<dbReference type="AlphaFoldDB" id="A0AAE9XL86"/>
<evidence type="ECO:0000256" key="6">
    <source>
        <dbReference type="ARBA" id="ARBA00022741"/>
    </source>
</evidence>
<dbReference type="InterPro" id="IPR027417">
    <property type="entry name" value="P-loop_NTPase"/>
</dbReference>
<evidence type="ECO:0000256" key="3">
    <source>
        <dbReference type="ARBA" id="ARBA00022448"/>
    </source>
</evidence>
<comment type="similarity">
    <text evidence="2">Belongs to the ABC transporter superfamily.</text>
</comment>
<evidence type="ECO:0000256" key="5">
    <source>
        <dbReference type="ARBA" id="ARBA00022737"/>
    </source>
</evidence>
<evidence type="ECO:0000256" key="4">
    <source>
        <dbReference type="ARBA" id="ARBA00022475"/>
    </source>
</evidence>
<dbReference type="PANTHER" id="PTHR43553">
    <property type="entry name" value="HEAVY METAL TRANSPORTER"/>
    <property type="match status" value="1"/>
</dbReference>
<dbReference type="CDD" id="cd03225">
    <property type="entry name" value="ABC_cobalt_CbiO_domain1"/>
    <property type="match status" value="1"/>
</dbReference>
<keyword evidence="3" id="KW-0813">Transport</keyword>
<dbReference type="InterPro" id="IPR003593">
    <property type="entry name" value="AAA+_ATPase"/>
</dbReference>